<evidence type="ECO:0000313" key="2">
    <source>
        <dbReference type="EMBL" id="KAK9755054.1"/>
    </source>
</evidence>
<evidence type="ECO:0000313" key="3">
    <source>
        <dbReference type="Proteomes" id="UP001479436"/>
    </source>
</evidence>
<organism evidence="2 3">
    <name type="scientific">Basidiobolus ranarum</name>
    <dbReference type="NCBI Taxonomy" id="34480"/>
    <lineage>
        <taxon>Eukaryota</taxon>
        <taxon>Fungi</taxon>
        <taxon>Fungi incertae sedis</taxon>
        <taxon>Zoopagomycota</taxon>
        <taxon>Entomophthoromycotina</taxon>
        <taxon>Basidiobolomycetes</taxon>
        <taxon>Basidiobolales</taxon>
        <taxon>Basidiobolaceae</taxon>
        <taxon>Basidiobolus</taxon>
    </lineage>
</organism>
<gene>
    <name evidence="2" type="ORF">K7432_017852</name>
</gene>
<feature type="compositionally biased region" description="Basic and acidic residues" evidence="1">
    <location>
        <begin position="138"/>
        <end position="152"/>
    </location>
</feature>
<feature type="region of interest" description="Disordered" evidence="1">
    <location>
        <begin position="116"/>
        <end position="152"/>
    </location>
</feature>
<keyword evidence="3" id="KW-1185">Reference proteome</keyword>
<feature type="compositionally biased region" description="Polar residues" evidence="1">
    <location>
        <begin position="122"/>
        <end position="137"/>
    </location>
</feature>
<sequence length="152" mass="17427">MEMSKVDQSYNVPEAFNEQYPPLSHPSFYQIESYIQQLEEQIIPTQDHILMDNEKIRDELGTLSGSLASLELKQNYSFMTESLKTKEEIQSLRSMYQSLARQLQFLLAEKSNRITNPRAGFSTRTRPNPGSSTSNGEGHSRAFKDMAEKTKL</sequence>
<comment type="caution">
    <text evidence="2">The sequence shown here is derived from an EMBL/GenBank/DDBJ whole genome shotgun (WGS) entry which is preliminary data.</text>
</comment>
<proteinExistence type="predicted"/>
<dbReference type="Proteomes" id="UP001479436">
    <property type="component" value="Unassembled WGS sequence"/>
</dbReference>
<dbReference type="EMBL" id="JASJQH010004493">
    <property type="protein sequence ID" value="KAK9755054.1"/>
    <property type="molecule type" value="Genomic_DNA"/>
</dbReference>
<protein>
    <submittedName>
        <fullName evidence="2">Uncharacterized protein</fullName>
    </submittedName>
</protein>
<name>A0ABR2WCV3_9FUNG</name>
<evidence type="ECO:0000256" key="1">
    <source>
        <dbReference type="SAM" id="MobiDB-lite"/>
    </source>
</evidence>
<reference evidence="2 3" key="1">
    <citation type="submission" date="2023-04" db="EMBL/GenBank/DDBJ databases">
        <title>Genome of Basidiobolus ranarum AG-B5.</title>
        <authorList>
            <person name="Stajich J.E."/>
            <person name="Carter-House D."/>
            <person name="Gryganskyi A."/>
        </authorList>
    </citation>
    <scope>NUCLEOTIDE SEQUENCE [LARGE SCALE GENOMIC DNA]</scope>
    <source>
        <strain evidence="2 3">AG-B5</strain>
    </source>
</reference>
<accession>A0ABR2WCV3</accession>